<evidence type="ECO:0000259" key="12">
    <source>
        <dbReference type="PROSITE" id="PS01124"/>
    </source>
</evidence>
<dbReference type="InterPro" id="IPR010316">
    <property type="entry name" value="AlkA_N"/>
</dbReference>
<evidence type="ECO:0000256" key="5">
    <source>
        <dbReference type="ARBA" id="ARBA00022603"/>
    </source>
</evidence>
<dbReference type="Gene3D" id="3.40.10.10">
    <property type="entry name" value="DNA Methylphosphotriester Repair Domain"/>
    <property type="match status" value="1"/>
</dbReference>
<evidence type="ECO:0000256" key="9">
    <source>
        <dbReference type="ARBA" id="ARBA00023163"/>
    </source>
</evidence>
<dbReference type="GO" id="GO:0008725">
    <property type="term" value="F:DNA-3-methyladenine glycosylase activity"/>
    <property type="evidence" value="ECO:0007669"/>
    <property type="project" value="TreeGrafter"/>
</dbReference>
<dbReference type="InterPro" id="IPR018060">
    <property type="entry name" value="HTH_AraC"/>
</dbReference>
<keyword evidence="8" id="KW-0010">Activator</keyword>
<feature type="region of interest" description="Disordered" evidence="11">
    <location>
        <begin position="82"/>
        <end position="111"/>
    </location>
</feature>
<dbReference type="GO" id="GO:0006307">
    <property type="term" value="P:DNA alkylation repair"/>
    <property type="evidence" value="ECO:0007669"/>
    <property type="project" value="TreeGrafter"/>
</dbReference>
<keyword evidence="10" id="KW-0234">DNA repair</keyword>
<dbReference type="GO" id="GO:0032993">
    <property type="term" value="C:protein-DNA complex"/>
    <property type="evidence" value="ECO:0007669"/>
    <property type="project" value="TreeGrafter"/>
</dbReference>
<dbReference type="EMBL" id="BAABLX010000007">
    <property type="protein sequence ID" value="GAA4935191.1"/>
    <property type="molecule type" value="Genomic_DNA"/>
</dbReference>
<dbReference type="SUPFAM" id="SSF48150">
    <property type="entry name" value="DNA-glycosylase"/>
    <property type="match status" value="1"/>
</dbReference>
<dbReference type="InterPro" id="IPR003265">
    <property type="entry name" value="HhH-GPD_domain"/>
</dbReference>
<dbReference type="GO" id="GO:0032131">
    <property type="term" value="F:alkylated DNA binding"/>
    <property type="evidence" value="ECO:0007669"/>
    <property type="project" value="TreeGrafter"/>
</dbReference>
<dbReference type="Gene3D" id="1.10.340.30">
    <property type="entry name" value="Hypothetical protein, domain 2"/>
    <property type="match status" value="1"/>
</dbReference>
<dbReference type="PROSITE" id="PS00516">
    <property type="entry name" value="ALKYLBASE_DNA_GLYCOS"/>
    <property type="match status" value="1"/>
</dbReference>
<dbReference type="SUPFAM" id="SSF55945">
    <property type="entry name" value="TATA-box binding protein-like"/>
    <property type="match status" value="1"/>
</dbReference>
<dbReference type="InterPro" id="IPR023170">
    <property type="entry name" value="HhH_base_excis_C"/>
</dbReference>
<dbReference type="InterPro" id="IPR037046">
    <property type="entry name" value="AlkA_N_sf"/>
</dbReference>
<evidence type="ECO:0000256" key="1">
    <source>
        <dbReference type="ARBA" id="ARBA00000086"/>
    </source>
</evidence>
<evidence type="ECO:0000256" key="2">
    <source>
        <dbReference type="ARBA" id="ARBA00001947"/>
    </source>
</evidence>
<dbReference type="SUPFAM" id="SSF46689">
    <property type="entry name" value="Homeodomain-like"/>
    <property type="match status" value="1"/>
</dbReference>
<proteinExistence type="inferred from homology"/>
<evidence type="ECO:0000256" key="7">
    <source>
        <dbReference type="ARBA" id="ARBA00023015"/>
    </source>
</evidence>
<dbReference type="Proteomes" id="UP001409585">
    <property type="component" value="Unassembled WGS sequence"/>
</dbReference>
<organism evidence="13 14">
    <name type="scientific">Halioxenophilus aromaticivorans</name>
    <dbReference type="NCBI Taxonomy" id="1306992"/>
    <lineage>
        <taxon>Bacteria</taxon>
        <taxon>Pseudomonadati</taxon>
        <taxon>Pseudomonadota</taxon>
        <taxon>Gammaproteobacteria</taxon>
        <taxon>Alteromonadales</taxon>
        <taxon>Alteromonadaceae</taxon>
        <taxon>Halioxenophilus</taxon>
    </lineage>
</organism>
<dbReference type="Pfam" id="PF12833">
    <property type="entry name" value="HTH_18"/>
    <property type="match status" value="1"/>
</dbReference>
<comment type="caution">
    <text evidence="13">The sequence shown here is derived from an EMBL/GenBank/DDBJ whole genome shotgun (WGS) entry which is preliminary data.</text>
</comment>
<evidence type="ECO:0000256" key="6">
    <source>
        <dbReference type="ARBA" id="ARBA00022763"/>
    </source>
</evidence>
<evidence type="ECO:0000256" key="11">
    <source>
        <dbReference type="SAM" id="MobiDB-lite"/>
    </source>
</evidence>
<evidence type="ECO:0000256" key="10">
    <source>
        <dbReference type="ARBA" id="ARBA00023204"/>
    </source>
</evidence>
<dbReference type="GO" id="GO:0005737">
    <property type="term" value="C:cytoplasm"/>
    <property type="evidence" value="ECO:0007669"/>
    <property type="project" value="TreeGrafter"/>
</dbReference>
<dbReference type="RefSeq" id="WP_345418176.1">
    <property type="nucleotide sequence ID" value="NZ_AP031496.1"/>
</dbReference>
<dbReference type="Gene3D" id="3.30.310.20">
    <property type="entry name" value="DNA-3-methyladenine glycosylase AlkA, N-terminal domain"/>
    <property type="match status" value="1"/>
</dbReference>
<dbReference type="GO" id="GO:0008270">
    <property type="term" value="F:zinc ion binding"/>
    <property type="evidence" value="ECO:0007669"/>
    <property type="project" value="InterPro"/>
</dbReference>
<dbReference type="AlphaFoldDB" id="A0AAV3U0J6"/>
<comment type="cofactor">
    <cofactor evidence="2">
        <name>Zn(2+)</name>
        <dbReference type="ChEBI" id="CHEBI:29105"/>
    </cofactor>
</comment>
<dbReference type="Pfam" id="PF02805">
    <property type="entry name" value="Ada_Zn_binding"/>
    <property type="match status" value="1"/>
</dbReference>
<dbReference type="InterPro" id="IPR004026">
    <property type="entry name" value="Ada_DNA_repair_Zn-bd"/>
</dbReference>
<keyword evidence="5" id="KW-0489">Methyltransferase</keyword>
<gene>
    <name evidence="13" type="ORF">GCM10025791_10600</name>
</gene>
<keyword evidence="5" id="KW-0808">Transferase</keyword>
<reference evidence="14" key="1">
    <citation type="journal article" date="2019" name="Int. J. Syst. Evol. Microbiol.">
        <title>The Global Catalogue of Microorganisms (GCM) 10K type strain sequencing project: providing services to taxonomists for standard genome sequencing and annotation.</title>
        <authorList>
            <consortium name="The Broad Institute Genomics Platform"/>
            <consortium name="The Broad Institute Genome Sequencing Center for Infectious Disease"/>
            <person name="Wu L."/>
            <person name="Ma J."/>
        </authorList>
    </citation>
    <scope>NUCLEOTIDE SEQUENCE [LARGE SCALE GENOMIC DNA]</scope>
    <source>
        <strain evidence="14">JCM 19134</strain>
    </source>
</reference>
<dbReference type="Gene3D" id="1.10.10.60">
    <property type="entry name" value="Homeodomain-like"/>
    <property type="match status" value="1"/>
</dbReference>
<dbReference type="PANTHER" id="PTHR43003:SF13">
    <property type="entry name" value="DNA-3-METHYLADENINE GLYCOSYLASE 2"/>
    <property type="match status" value="1"/>
</dbReference>
<comment type="catalytic activity">
    <reaction evidence="1">
        <text>Hydrolysis of alkylated DNA, releasing 3-methyladenine, 3-methylguanine, 7-methylguanine and 7-methyladenine.</text>
        <dbReference type="EC" id="3.2.2.21"/>
    </reaction>
</comment>
<dbReference type="Gene3D" id="1.10.1670.10">
    <property type="entry name" value="Helix-hairpin-Helix base-excision DNA repair enzymes (C-terminal)"/>
    <property type="match status" value="1"/>
</dbReference>
<dbReference type="SUPFAM" id="SSF57884">
    <property type="entry name" value="Ada DNA repair protein, N-terminal domain (N-Ada 10)"/>
    <property type="match status" value="1"/>
</dbReference>
<keyword evidence="7" id="KW-0805">Transcription regulation</keyword>
<feature type="domain" description="HTH araC/xylS-type" evidence="12">
    <location>
        <begin position="96"/>
        <end position="169"/>
    </location>
</feature>
<dbReference type="EC" id="3.2.2.21" evidence="4"/>
<dbReference type="InterPro" id="IPR011257">
    <property type="entry name" value="DNA_glycosylase"/>
</dbReference>
<evidence type="ECO:0000256" key="4">
    <source>
        <dbReference type="ARBA" id="ARBA00012000"/>
    </source>
</evidence>
<evidence type="ECO:0000256" key="3">
    <source>
        <dbReference type="ARBA" id="ARBA00010817"/>
    </source>
</evidence>
<name>A0AAV3U0J6_9ALTE</name>
<dbReference type="Pfam" id="PF06029">
    <property type="entry name" value="AlkA_N"/>
    <property type="match status" value="1"/>
</dbReference>
<dbReference type="CDD" id="cd00056">
    <property type="entry name" value="ENDO3c"/>
    <property type="match status" value="1"/>
</dbReference>
<protein>
    <recommendedName>
        <fullName evidence="4">DNA-3-methyladenine glycosylase II</fullName>
        <ecNumber evidence="4">3.2.2.21</ecNumber>
    </recommendedName>
</protein>
<evidence type="ECO:0000313" key="14">
    <source>
        <dbReference type="Proteomes" id="UP001409585"/>
    </source>
</evidence>
<keyword evidence="14" id="KW-1185">Reference proteome</keyword>
<evidence type="ECO:0000256" key="8">
    <source>
        <dbReference type="ARBA" id="ARBA00023159"/>
    </source>
</evidence>
<dbReference type="SMART" id="SM01009">
    <property type="entry name" value="AlkA_N"/>
    <property type="match status" value="1"/>
</dbReference>
<dbReference type="InterPro" id="IPR000035">
    <property type="entry name" value="Alkylbase_DNA_glycsylse_CS"/>
</dbReference>
<accession>A0AAV3U0J6</accession>
<sequence length="478" mass="53075">MKIPQPIPEHLLKAFYARDRRYDGVFFTGVTSTGVYCRPVCRARKPKRENCVFFNTAAEAELADFRPCLLCRPELAPGVSGVAPNSPFVEPEDQTLGERQQRRNSKQAFGVTPKQWQRTQNLLLAKRLLTDTEMSVTDVAFAAGFSSVRRFNDVFKQRYQLTPTGLRKTKAQNPEQKDWLRLTLNYRPPYRWQELLAFLASRQIYGVEHITDHSFARSLALVNRDGSTVHGEIKVTHNEAKHQLALAVSAGLHPVIATVIDQAKQVFDTQAQPQLIAENLMAGKIPGNFSDKGLGLRVPGSFAGFELAVRAVLGQQITVKAAATLSRRFCDRFCQPYQGIQPELTRLPVSAHVIAHAHVDDIASLGIIARRAEAIIAIAQQVCSGQLVLAPGADAEAVINQLQAIKGIGPWTANYVALRALAWPDAFPKEDIVLRKALAGADAITRTAKQAEALSQPWRPWRSYACLYLWKIAHDQSV</sequence>
<keyword evidence="6" id="KW-0227">DNA damage</keyword>
<dbReference type="InterPro" id="IPR051912">
    <property type="entry name" value="Alkylbase_DNA_Glycosylase/TA"/>
</dbReference>
<dbReference type="GO" id="GO:0006285">
    <property type="term" value="P:base-excision repair, AP site formation"/>
    <property type="evidence" value="ECO:0007669"/>
    <property type="project" value="TreeGrafter"/>
</dbReference>
<dbReference type="GO" id="GO:0008168">
    <property type="term" value="F:methyltransferase activity"/>
    <property type="evidence" value="ECO:0007669"/>
    <property type="project" value="UniProtKB-KW"/>
</dbReference>
<dbReference type="InterPro" id="IPR009057">
    <property type="entry name" value="Homeodomain-like_sf"/>
</dbReference>
<comment type="similarity">
    <text evidence="3">Belongs to the alkylbase DNA glycosidase AlkA family.</text>
</comment>
<dbReference type="SMART" id="SM00478">
    <property type="entry name" value="ENDO3c"/>
    <property type="match status" value="1"/>
</dbReference>
<dbReference type="InterPro" id="IPR035451">
    <property type="entry name" value="Ada-like_dom_sf"/>
</dbReference>
<dbReference type="SMART" id="SM00342">
    <property type="entry name" value="HTH_ARAC"/>
    <property type="match status" value="1"/>
</dbReference>
<dbReference type="PANTHER" id="PTHR43003">
    <property type="entry name" value="DNA-3-METHYLADENINE GLYCOSYLASE"/>
    <property type="match status" value="1"/>
</dbReference>
<dbReference type="GO" id="GO:0003700">
    <property type="term" value="F:DNA-binding transcription factor activity"/>
    <property type="evidence" value="ECO:0007669"/>
    <property type="project" value="InterPro"/>
</dbReference>
<keyword evidence="9" id="KW-0804">Transcription</keyword>
<dbReference type="GO" id="GO:0043565">
    <property type="term" value="F:sequence-specific DNA binding"/>
    <property type="evidence" value="ECO:0007669"/>
    <property type="project" value="InterPro"/>
</dbReference>
<dbReference type="GO" id="GO:0043916">
    <property type="term" value="F:DNA-7-methylguanine glycosylase activity"/>
    <property type="evidence" value="ECO:0007669"/>
    <property type="project" value="TreeGrafter"/>
</dbReference>
<dbReference type="GO" id="GO:0032259">
    <property type="term" value="P:methylation"/>
    <property type="evidence" value="ECO:0007669"/>
    <property type="project" value="UniProtKB-KW"/>
</dbReference>
<dbReference type="Pfam" id="PF00730">
    <property type="entry name" value="HhH-GPD"/>
    <property type="match status" value="1"/>
</dbReference>
<dbReference type="PROSITE" id="PS01124">
    <property type="entry name" value="HTH_ARAC_FAMILY_2"/>
    <property type="match status" value="1"/>
</dbReference>
<evidence type="ECO:0000313" key="13">
    <source>
        <dbReference type="EMBL" id="GAA4935191.1"/>
    </source>
</evidence>